<keyword evidence="4" id="KW-1003">Cell membrane</keyword>
<feature type="transmembrane region" description="Helical" evidence="8">
    <location>
        <begin position="398"/>
        <end position="416"/>
    </location>
</feature>
<proteinExistence type="inferred from homology"/>
<dbReference type="NCBIfam" id="TIGR00711">
    <property type="entry name" value="efflux_EmrB"/>
    <property type="match status" value="1"/>
</dbReference>
<feature type="transmembrane region" description="Helical" evidence="8">
    <location>
        <begin position="166"/>
        <end position="185"/>
    </location>
</feature>
<gene>
    <name evidence="10" type="ORF">Desgi_0782</name>
</gene>
<dbReference type="GO" id="GO:0005886">
    <property type="term" value="C:plasma membrane"/>
    <property type="evidence" value="ECO:0007669"/>
    <property type="project" value="UniProtKB-SubCell"/>
</dbReference>
<dbReference type="Gene3D" id="1.20.1250.20">
    <property type="entry name" value="MFS general substrate transporter like domains"/>
    <property type="match status" value="1"/>
</dbReference>
<sequence length="474" mass="50754">MTQDAQFKRHTLITITMASFLTPFMGSAVNLAIPSIGEQFNAGAMHLSWVVTSYILASAAFLVPFGRFADIVGRKKVFIAGMIFFTLSSLLCGLAASVEMLIAFRLLQGIGSAMVFGTAMAILTSVFPPQERGKILGINVATVYTGLSLGPVLGGTLNHNLGWPSIFYLCVLIGLAVIIMSLTKLKGEWAGARGESYDITGAVLYSVGLVAFMYGISSITTATWSGYLLIAGLIILAIFIWHEMKTEFPVLNIKLFSRNITFTFSNLAALINYSATSAVGFLLSLYLQVVMGYNSQQAGFILLSQPVLMALLSPFAGKLSDRVQPRVVASWGMTLTTLGLFIFVFLTEQTPIWFVLINLALLGIGFALFSSPNSNAIMGSVEKKFYGIASSTLGTMRLTGQAISMAIATLIMAMFIGHVELNQADVSLLTKSIKTAFIVFAATCLAGIFASLARGNISTGNQFKNKPGGISNSK</sequence>
<keyword evidence="6 8" id="KW-1133">Transmembrane helix</keyword>
<keyword evidence="3" id="KW-0813">Transport</keyword>
<dbReference type="PANTHER" id="PTHR42718:SF9">
    <property type="entry name" value="MAJOR FACILITATOR SUPERFAMILY MULTIDRUG TRANSPORTER MFSC"/>
    <property type="match status" value="1"/>
</dbReference>
<evidence type="ECO:0000256" key="5">
    <source>
        <dbReference type="ARBA" id="ARBA00022692"/>
    </source>
</evidence>
<keyword evidence="11" id="KW-1185">Reference proteome</keyword>
<evidence type="ECO:0000256" key="4">
    <source>
        <dbReference type="ARBA" id="ARBA00022475"/>
    </source>
</evidence>
<evidence type="ECO:0000256" key="7">
    <source>
        <dbReference type="ARBA" id="ARBA00023136"/>
    </source>
</evidence>
<feature type="transmembrane region" description="Helical" evidence="8">
    <location>
        <begin position="12"/>
        <end position="33"/>
    </location>
</feature>
<feature type="transmembrane region" description="Helical" evidence="8">
    <location>
        <begin position="298"/>
        <end position="316"/>
    </location>
</feature>
<feature type="transmembrane region" description="Helical" evidence="8">
    <location>
        <begin position="77"/>
        <end position="96"/>
    </location>
</feature>
<protein>
    <submittedName>
        <fullName evidence="10">Drug resistance transporter, EmrB/QacA subfamily</fullName>
    </submittedName>
</protein>
<dbReference type="AlphaFoldDB" id="R4KCN0"/>
<feature type="transmembrane region" description="Helical" evidence="8">
    <location>
        <begin position="328"/>
        <end position="346"/>
    </location>
</feature>
<feature type="transmembrane region" description="Helical" evidence="8">
    <location>
        <begin position="436"/>
        <end position="457"/>
    </location>
</feature>
<dbReference type="KEGG" id="dgi:Desgi_0782"/>
<organism evidence="10 11">
    <name type="scientific">Desulfoscipio gibsoniae DSM 7213</name>
    <dbReference type="NCBI Taxonomy" id="767817"/>
    <lineage>
        <taxon>Bacteria</taxon>
        <taxon>Bacillati</taxon>
        <taxon>Bacillota</taxon>
        <taxon>Clostridia</taxon>
        <taxon>Eubacteriales</taxon>
        <taxon>Desulfallaceae</taxon>
        <taxon>Desulfoscipio</taxon>
    </lineage>
</organism>
<feature type="transmembrane region" description="Helical" evidence="8">
    <location>
        <begin position="102"/>
        <end position="123"/>
    </location>
</feature>
<dbReference type="PRINTS" id="PR01036">
    <property type="entry name" value="TCRTETB"/>
</dbReference>
<keyword evidence="5 8" id="KW-0812">Transmembrane</keyword>
<evidence type="ECO:0000256" key="6">
    <source>
        <dbReference type="ARBA" id="ARBA00022989"/>
    </source>
</evidence>
<feature type="domain" description="Major facilitator superfamily (MFS) profile" evidence="9">
    <location>
        <begin position="11"/>
        <end position="459"/>
    </location>
</feature>
<evidence type="ECO:0000256" key="3">
    <source>
        <dbReference type="ARBA" id="ARBA00022448"/>
    </source>
</evidence>
<dbReference type="InterPro" id="IPR004638">
    <property type="entry name" value="EmrB-like"/>
</dbReference>
<feature type="transmembrane region" description="Helical" evidence="8">
    <location>
        <begin position="352"/>
        <end position="369"/>
    </location>
</feature>
<dbReference type="RefSeq" id="WP_006520986.1">
    <property type="nucleotide sequence ID" value="NC_021184.1"/>
</dbReference>
<evidence type="ECO:0000256" key="1">
    <source>
        <dbReference type="ARBA" id="ARBA00004651"/>
    </source>
</evidence>
<evidence type="ECO:0000256" key="8">
    <source>
        <dbReference type="SAM" id="Phobius"/>
    </source>
</evidence>
<dbReference type="SUPFAM" id="SSF103473">
    <property type="entry name" value="MFS general substrate transporter"/>
    <property type="match status" value="1"/>
</dbReference>
<feature type="transmembrane region" description="Helical" evidence="8">
    <location>
        <begin position="135"/>
        <end position="154"/>
    </location>
</feature>
<dbReference type="eggNOG" id="COG0477">
    <property type="taxonomic scope" value="Bacteria"/>
</dbReference>
<keyword evidence="7 8" id="KW-0472">Membrane</keyword>
<reference evidence="10 11" key="1">
    <citation type="submission" date="2012-01" db="EMBL/GenBank/DDBJ databases">
        <title>Complete sequence of Desulfotomaculum gibsoniae DSM 7213.</title>
        <authorList>
            <consortium name="US DOE Joint Genome Institute"/>
            <person name="Lucas S."/>
            <person name="Han J."/>
            <person name="Lapidus A."/>
            <person name="Cheng J.-F."/>
            <person name="Goodwin L."/>
            <person name="Pitluck S."/>
            <person name="Peters L."/>
            <person name="Ovchinnikova G."/>
            <person name="Teshima H."/>
            <person name="Detter J.C."/>
            <person name="Han C."/>
            <person name="Tapia R."/>
            <person name="Land M."/>
            <person name="Hauser L."/>
            <person name="Kyrpides N."/>
            <person name="Ivanova N."/>
            <person name="Pagani I."/>
            <person name="Parshina S."/>
            <person name="Plugge C."/>
            <person name="Muyzer G."/>
            <person name="Kuever J."/>
            <person name="Ivanova A."/>
            <person name="Nazina T."/>
            <person name="Klenk H.-P."/>
            <person name="Brambilla E."/>
            <person name="Spring S."/>
            <person name="Stams A.F."/>
            <person name="Woyke T."/>
        </authorList>
    </citation>
    <scope>NUCLEOTIDE SEQUENCE [LARGE SCALE GENOMIC DNA]</scope>
    <source>
        <strain evidence="10 11">DSM 7213</strain>
    </source>
</reference>
<dbReference type="InterPro" id="IPR036259">
    <property type="entry name" value="MFS_trans_sf"/>
</dbReference>
<evidence type="ECO:0000313" key="11">
    <source>
        <dbReference type="Proteomes" id="UP000013520"/>
    </source>
</evidence>
<feature type="transmembrane region" description="Helical" evidence="8">
    <location>
        <begin position="222"/>
        <end position="241"/>
    </location>
</feature>
<accession>R4KCN0</accession>
<dbReference type="PANTHER" id="PTHR42718">
    <property type="entry name" value="MAJOR FACILITATOR SUPERFAMILY MULTIDRUG TRANSPORTER MFSC"/>
    <property type="match status" value="1"/>
</dbReference>
<dbReference type="EMBL" id="CP003273">
    <property type="protein sequence ID" value="AGL00334.1"/>
    <property type="molecule type" value="Genomic_DNA"/>
</dbReference>
<dbReference type="STRING" id="767817.Desgi_0782"/>
<dbReference type="Proteomes" id="UP000013520">
    <property type="component" value="Chromosome"/>
</dbReference>
<dbReference type="GO" id="GO:0022857">
    <property type="term" value="F:transmembrane transporter activity"/>
    <property type="evidence" value="ECO:0007669"/>
    <property type="project" value="InterPro"/>
</dbReference>
<name>R4KCN0_9FIRM</name>
<comment type="similarity">
    <text evidence="2">Belongs to the major facilitator superfamily. EmrB family.</text>
</comment>
<evidence type="ECO:0000313" key="10">
    <source>
        <dbReference type="EMBL" id="AGL00334.1"/>
    </source>
</evidence>
<dbReference type="Pfam" id="PF07690">
    <property type="entry name" value="MFS_1"/>
    <property type="match status" value="2"/>
</dbReference>
<dbReference type="InterPro" id="IPR011701">
    <property type="entry name" value="MFS"/>
</dbReference>
<feature type="transmembrane region" description="Helical" evidence="8">
    <location>
        <begin position="197"/>
        <end position="216"/>
    </location>
</feature>
<dbReference type="HOGENOM" id="CLU_000960_28_3_9"/>
<dbReference type="InterPro" id="IPR020846">
    <property type="entry name" value="MFS_dom"/>
</dbReference>
<dbReference type="Gene3D" id="1.20.1720.10">
    <property type="entry name" value="Multidrug resistance protein D"/>
    <property type="match status" value="1"/>
</dbReference>
<comment type="subcellular location">
    <subcellularLocation>
        <location evidence="1">Cell membrane</location>
        <topology evidence="1">Multi-pass membrane protein</topology>
    </subcellularLocation>
</comment>
<evidence type="ECO:0000256" key="2">
    <source>
        <dbReference type="ARBA" id="ARBA00008537"/>
    </source>
</evidence>
<dbReference type="FunFam" id="1.20.1250.20:FF:000503">
    <property type="entry name" value="Drug resistance transporter, EmrB/QacA subfamily"/>
    <property type="match status" value="1"/>
</dbReference>
<feature type="transmembrane region" description="Helical" evidence="8">
    <location>
        <begin position="45"/>
        <end position="65"/>
    </location>
</feature>
<dbReference type="CDD" id="cd17321">
    <property type="entry name" value="MFS_MMR_MDR_like"/>
    <property type="match status" value="1"/>
</dbReference>
<dbReference type="PROSITE" id="PS50850">
    <property type="entry name" value="MFS"/>
    <property type="match status" value="1"/>
</dbReference>
<evidence type="ECO:0000259" key="9">
    <source>
        <dbReference type="PROSITE" id="PS50850"/>
    </source>
</evidence>
<feature type="transmembrane region" description="Helical" evidence="8">
    <location>
        <begin position="262"/>
        <end position="286"/>
    </location>
</feature>